<dbReference type="RefSeq" id="WP_267623584.1">
    <property type="nucleotide sequence ID" value="NZ_JAODIW010000008.1"/>
</dbReference>
<evidence type="ECO:0000256" key="2">
    <source>
        <dbReference type="ARBA" id="ARBA00023163"/>
    </source>
</evidence>
<dbReference type="Pfam" id="PF15915">
    <property type="entry name" value="BAT"/>
    <property type="match status" value="1"/>
</dbReference>
<keyword evidence="6" id="KW-1185">Reference proteome</keyword>
<feature type="domain" description="Bacterioopsin transcriptional activator GAF and HTH associated" evidence="4">
    <location>
        <begin position="10"/>
        <end position="138"/>
    </location>
</feature>
<dbReference type="Pfam" id="PF04967">
    <property type="entry name" value="HTH_10"/>
    <property type="match status" value="1"/>
</dbReference>
<dbReference type="EMBL" id="JBHSDS010000006">
    <property type="protein sequence ID" value="MFC4358631.1"/>
    <property type="molecule type" value="Genomic_DNA"/>
</dbReference>
<evidence type="ECO:0000256" key="1">
    <source>
        <dbReference type="ARBA" id="ARBA00023015"/>
    </source>
</evidence>
<dbReference type="Proteomes" id="UP001595921">
    <property type="component" value="Unassembled WGS sequence"/>
</dbReference>
<dbReference type="AlphaFoldDB" id="A0ABD5PCK3"/>
<dbReference type="InterPro" id="IPR031803">
    <property type="entry name" value="BAT_GAF/HTH-assoc"/>
</dbReference>
<accession>A0ABD5PCK3</accession>
<proteinExistence type="predicted"/>
<organism evidence="5 6">
    <name type="scientific">Halobium salinum</name>
    <dbReference type="NCBI Taxonomy" id="1364940"/>
    <lineage>
        <taxon>Archaea</taxon>
        <taxon>Methanobacteriati</taxon>
        <taxon>Methanobacteriota</taxon>
        <taxon>Stenosarchaea group</taxon>
        <taxon>Halobacteria</taxon>
        <taxon>Halobacteriales</taxon>
        <taxon>Haloferacaceae</taxon>
        <taxon>Halobium</taxon>
    </lineage>
</organism>
<dbReference type="PANTHER" id="PTHR34236">
    <property type="entry name" value="DIMETHYL SULFOXIDE REDUCTASE TRANSCRIPTIONAL ACTIVATOR"/>
    <property type="match status" value="1"/>
</dbReference>
<keyword evidence="2" id="KW-0804">Transcription</keyword>
<evidence type="ECO:0000313" key="6">
    <source>
        <dbReference type="Proteomes" id="UP001595921"/>
    </source>
</evidence>
<reference evidence="5 6" key="1">
    <citation type="journal article" date="2019" name="Int. J. Syst. Evol. Microbiol.">
        <title>The Global Catalogue of Microorganisms (GCM) 10K type strain sequencing project: providing services to taxonomists for standard genome sequencing and annotation.</title>
        <authorList>
            <consortium name="The Broad Institute Genomics Platform"/>
            <consortium name="The Broad Institute Genome Sequencing Center for Infectious Disease"/>
            <person name="Wu L."/>
            <person name="Ma J."/>
        </authorList>
    </citation>
    <scope>NUCLEOTIDE SEQUENCE [LARGE SCALE GENOMIC DNA]</scope>
    <source>
        <strain evidence="5 6">CGMCC 1.12553</strain>
    </source>
</reference>
<feature type="domain" description="HTH bat-type" evidence="3">
    <location>
        <begin position="154"/>
        <end position="200"/>
    </location>
</feature>
<evidence type="ECO:0000259" key="4">
    <source>
        <dbReference type="Pfam" id="PF15915"/>
    </source>
</evidence>
<gene>
    <name evidence="5" type="ORF">ACFO0N_11835</name>
</gene>
<keyword evidence="1" id="KW-0805">Transcription regulation</keyword>
<evidence type="ECO:0000259" key="3">
    <source>
        <dbReference type="Pfam" id="PF04967"/>
    </source>
</evidence>
<sequence length="210" mass="23246">MIICEFTLDSPILAEALSRCPAAELSIESQNALGDGTVQLQVWGEGVEHEAFGAALEADPTTADGRLLFDGPERWYYDVRYSHEAAEWSVYDTWADLGGQLLASTGSSDGWELRMRFPDRAFARFYETCEERGLDIEIRTIYGSVSDDGDGFGLTECQREALSTAHEQGYFDVPRGTSLDELAAELGVSDTAVSQRLRRGVDRMLDRSVL</sequence>
<protein>
    <submittedName>
        <fullName evidence="5">Helix-turn-helix domain-containing protein</fullName>
    </submittedName>
</protein>
<comment type="caution">
    <text evidence="5">The sequence shown here is derived from an EMBL/GenBank/DDBJ whole genome shotgun (WGS) entry which is preliminary data.</text>
</comment>
<dbReference type="PANTHER" id="PTHR34236:SF1">
    <property type="entry name" value="DIMETHYL SULFOXIDE REDUCTASE TRANSCRIPTIONAL ACTIVATOR"/>
    <property type="match status" value="1"/>
</dbReference>
<name>A0ABD5PCK3_9EURY</name>
<evidence type="ECO:0000313" key="5">
    <source>
        <dbReference type="EMBL" id="MFC4358631.1"/>
    </source>
</evidence>
<dbReference type="InterPro" id="IPR007050">
    <property type="entry name" value="HTH_bacterioopsin"/>
</dbReference>